<proteinExistence type="predicted"/>
<name>A0A0A8J5F9_ECOLX</name>
<reference evidence="2" key="1">
    <citation type="journal article" date="2014" name="DNA Res.">
        <title>A complete view of the genetic diversity of the Escherichia coli O-antigen biosynthesis gene cluster.</title>
        <authorList>
            <person name="Iguchi A."/>
            <person name="Iyoda S."/>
            <person name="Kikuchi T."/>
            <person name="Ogura Y."/>
            <person name="Katsura K."/>
            <person name="Ohnishi M."/>
            <person name="Hayashi T."/>
            <person name="Thomson N.R."/>
        </authorList>
    </citation>
    <scope>NUCLEOTIDE SEQUENCE</scope>
    <source>
        <strain evidence="2">N87</strain>
    </source>
</reference>
<keyword evidence="1" id="KW-1133">Transmembrane helix</keyword>
<dbReference type="RefSeq" id="WP_024240308.1">
    <property type="nucleotide sequence ID" value="NZ_CABVOR010000003.1"/>
</dbReference>
<feature type="transmembrane region" description="Helical" evidence="1">
    <location>
        <begin position="120"/>
        <end position="146"/>
    </location>
</feature>
<feature type="transmembrane region" description="Helical" evidence="1">
    <location>
        <begin position="232"/>
        <end position="249"/>
    </location>
</feature>
<keyword evidence="1" id="KW-0472">Membrane</keyword>
<feature type="transmembrane region" description="Helical" evidence="1">
    <location>
        <begin position="353"/>
        <end position="371"/>
    </location>
</feature>
<sequence>MHWGVRTTSIILILLTVFFPGIVLWGGNFKIELIVLCIMSLCLILRINQVLLCIKPISIIIFSYMLYVLLGGTGLFSGTFDFFSLRNILYPFIKALVLVIFLFLFLLKKTQTPLYDINRLILLCFFIDSIFKVIEIMFPSVVSAWLNIISIDDWWKDTLGMRNLGFRGVSIYDYSVAATLAVLIDFSLRSRKKINFIIYPLVLLSALSSGRTGLVVIFIFTLVYFYRYAPKIIISGFIFIILIMYLSLFHSNELIHNQQLSWMFEPLLNILNGNIETESTDDLLENHLFMPDNILGYGLWGQYGDMLGSTIRGSDSGYILIILYGGWVGFIFFLICSFSYLLYAYIKSQDKKLSIAIFFTFMLIMIKGPIIYSDYNAFILMSLLIAPSFYIFFKAKENE</sequence>
<feature type="transmembrane region" description="Helical" evidence="1">
    <location>
        <begin position="377"/>
        <end position="393"/>
    </location>
</feature>
<evidence type="ECO:0000256" key="1">
    <source>
        <dbReference type="SAM" id="Phobius"/>
    </source>
</evidence>
<feature type="transmembrane region" description="Helical" evidence="1">
    <location>
        <begin position="88"/>
        <end position="108"/>
    </location>
</feature>
<feature type="transmembrane region" description="Helical" evidence="1">
    <location>
        <begin position="7"/>
        <end position="27"/>
    </location>
</feature>
<feature type="transmembrane region" description="Helical" evidence="1">
    <location>
        <begin position="317"/>
        <end position="346"/>
    </location>
</feature>
<feature type="transmembrane region" description="Helical" evidence="1">
    <location>
        <begin position="59"/>
        <end position="76"/>
    </location>
</feature>
<dbReference type="EMBL" id="AB812056">
    <property type="protein sequence ID" value="BAQ01659.1"/>
    <property type="molecule type" value="Genomic_DNA"/>
</dbReference>
<accession>A0A0A8J5F9</accession>
<protein>
    <submittedName>
        <fullName evidence="2">O-antigen polymerase</fullName>
    </submittedName>
</protein>
<keyword evidence="1" id="KW-0812">Transmembrane</keyword>
<gene>
    <name evidence="2" type="primary">wzy</name>
</gene>
<feature type="transmembrane region" description="Helical" evidence="1">
    <location>
        <begin position="196"/>
        <end position="226"/>
    </location>
</feature>
<organism evidence="2">
    <name type="scientific">Escherichia coli</name>
    <dbReference type="NCBI Taxonomy" id="562"/>
    <lineage>
        <taxon>Bacteria</taxon>
        <taxon>Pseudomonadati</taxon>
        <taxon>Pseudomonadota</taxon>
        <taxon>Gammaproteobacteria</taxon>
        <taxon>Enterobacterales</taxon>
        <taxon>Enterobacteriaceae</taxon>
        <taxon>Escherichia</taxon>
    </lineage>
</organism>
<dbReference type="AlphaFoldDB" id="A0A0A8J5F9"/>
<evidence type="ECO:0000313" key="2">
    <source>
        <dbReference type="EMBL" id="BAQ01659.1"/>
    </source>
</evidence>